<dbReference type="InterPro" id="IPR032534">
    <property type="entry name" value="EcxA_zinc-bd"/>
</dbReference>
<sequence length="806" mass="90571">MKNRIFLVVLMLSPLLVPGQFQEKSAEYQKFEGYFDFYYDDSEGKVYLEVDKLETEFLYVYSLSSGIGSNDIGLDRGQLGNEQVVFFRKAGNKLLLIQPNLEYRAITDNELERKSVEQAFARSVLFGFPIVETIGERHIVELTPFLMQDMHGVSDRLKRTNQGSYSLDTSKSAVNLERTRAFPENIELDVLLTFKGDPKGNYIRSVAPNPKLVTVAQHHSMIKLPDPGFEKRAFDPRSGVYPFSYYDYATPVEQPIVKRYIPRHRLEKKDPSAERSEAVEPIVYYLDNGTPEPVRSALLEGGRWWNQAFEAIGYTNAFQVKMLPDDADPLDVRYNVIQWVHRSTRGWSYGSSVADPRTGEIIKGHVSLGSLRIRQDFMIAQALTDGPFANSDENTSPMLELALARIRQLSAHEIGHTLGFAHNFAASTNNRASVMDYPHPYVRLDNGKIDFSQAYDTGIGEWDKVTVAYAYSDFPEGTDEREALSELLREAEANGLRYISDQDARPAGGAHAYAHLWDNGANASEELERVLRVRRKAMEQFSPANIRTGEPLSVLEDVFVPLYFFHRYQTEAVSKLIGGLDYNYAVRGQESAAWSPVDARQQEAALEALLRTLEPEELAIPQNILQWFPPRAMGYRAGRESFKGRTGPSFDALGAAETSADMTLGFLLHPQRASRLVHQHALDSSLPGLEDVLEPLLDTAFETRTSGDYQKSIREVVGFRTLEHLMALAKNPGVHPQVNGIAQGALDAIRGQMLRAGDSDMAREIVRRIDRFREHPELVKVPDAPKIPDGSPIGSGCTDEIPVSWK</sequence>
<evidence type="ECO:0000259" key="2">
    <source>
        <dbReference type="Pfam" id="PF16313"/>
    </source>
</evidence>
<dbReference type="InterPro" id="IPR024079">
    <property type="entry name" value="MetalloPept_cat_dom_sf"/>
</dbReference>
<evidence type="ECO:0000313" key="4">
    <source>
        <dbReference type="EMBL" id="EAR15761.1"/>
    </source>
</evidence>
<reference evidence="4 5" key="1">
    <citation type="journal article" date="2009" name="J. Bacteriol.">
        <title>Complete genome sequence of Robiginitalea biformata HTCC2501.</title>
        <authorList>
            <person name="Oh H.M."/>
            <person name="Giovannoni S.J."/>
            <person name="Lee K."/>
            <person name="Ferriera S."/>
            <person name="Johnson J."/>
            <person name="Cho J.C."/>
        </authorList>
    </citation>
    <scope>NUCLEOTIDE SEQUENCE [LARGE SCALE GENOMIC DNA]</scope>
    <source>
        <strain evidence="5">ATCC BAA-864 / HTCC2501 / KCTC 12146</strain>
    </source>
</reference>
<evidence type="ECO:0000256" key="1">
    <source>
        <dbReference type="SAM" id="MobiDB-lite"/>
    </source>
</evidence>
<dbReference type="PANTHER" id="PTHR38478">
    <property type="entry name" value="PEPTIDASE M1A AND M12B"/>
    <property type="match status" value="1"/>
</dbReference>
<organism evidence="4 5">
    <name type="scientific">Robiginitalea biformata (strain ATCC BAA-864 / DSM 15991 / KCTC 12146 / HTCC2501)</name>
    <dbReference type="NCBI Taxonomy" id="313596"/>
    <lineage>
        <taxon>Bacteria</taxon>
        <taxon>Pseudomonadati</taxon>
        <taxon>Bacteroidota</taxon>
        <taxon>Flavobacteriia</taxon>
        <taxon>Flavobacteriales</taxon>
        <taxon>Flavobacteriaceae</taxon>
        <taxon>Robiginitalea</taxon>
    </lineage>
</organism>
<evidence type="ECO:0000259" key="3">
    <source>
        <dbReference type="Pfam" id="PF17148"/>
    </source>
</evidence>
<dbReference type="eggNOG" id="COG1913">
    <property type="taxonomic scope" value="Bacteria"/>
</dbReference>
<accession>A4CLL2</accession>
<dbReference type="STRING" id="313596.RB2501_15574"/>
<dbReference type="InterPro" id="IPR033413">
    <property type="entry name" value="DUF5117"/>
</dbReference>
<dbReference type="GO" id="GO:0008237">
    <property type="term" value="F:metallopeptidase activity"/>
    <property type="evidence" value="ECO:0007669"/>
    <property type="project" value="InterPro"/>
</dbReference>
<dbReference type="OrthoDB" id="9776599at2"/>
<name>A4CLL2_ROBBH</name>
<feature type="domain" description="DUF5117" evidence="3">
    <location>
        <begin position="77"/>
        <end position="269"/>
    </location>
</feature>
<dbReference type="Pfam" id="PF16313">
    <property type="entry name" value="DUF4953"/>
    <property type="match status" value="1"/>
</dbReference>
<proteinExistence type="predicted"/>
<protein>
    <submittedName>
        <fullName evidence="4">Predicted extracellular metal-dependent peptidase</fullName>
    </submittedName>
</protein>
<gene>
    <name evidence="4" type="ordered locus">RB2501_15574</name>
</gene>
<feature type="region of interest" description="Disordered" evidence="1">
    <location>
        <begin position="782"/>
        <end position="806"/>
    </location>
</feature>
<dbReference type="KEGG" id="rbi:RB2501_15574"/>
<feature type="domain" description="EcxA zinc-binding" evidence="2">
    <location>
        <begin position="397"/>
        <end position="704"/>
    </location>
</feature>
<dbReference type="EMBL" id="CP001712">
    <property type="protein sequence ID" value="EAR15761.1"/>
    <property type="molecule type" value="Genomic_DNA"/>
</dbReference>
<evidence type="ECO:0000313" key="5">
    <source>
        <dbReference type="Proteomes" id="UP000009049"/>
    </source>
</evidence>
<dbReference type="Proteomes" id="UP000009049">
    <property type="component" value="Chromosome"/>
</dbReference>
<dbReference type="Pfam" id="PF17148">
    <property type="entry name" value="DUF5117"/>
    <property type="match status" value="1"/>
</dbReference>
<dbReference type="InterPro" id="IPR034032">
    <property type="entry name" value="Zn_MMP-like_bac"/>
</dbReference>
<dbReference type="Gene3D" id="3.40.390.10">
    <property type="entry name" value="Collagenase (Catalytic Domain)"/>
    <property type="match status" value="1"/>
</dbReference>
<dbReference type="SUPFAM" id="SSF55486">
    <property type="entry name" value="Metalloproteases ('zincins'), catalytic domain"/>
    <property type="match status" value="1"/>
</dbReference>
<keyword evidence="5" id="KW-1185">Reference proteome</keyword>
<dbReference type="HOGENOM" id="CLU_008630_0_0_10"/>
<dbReference type="RefSeq" id="WP_015755076.1">
    <property type="nucleotide sequence ID" value="NC_013222.1"/>
</dbReference>
<dbReference type="CDD" id="cd04276">
    <property type="entry name" value="ZnMc_MMP_like_2"/>
    <property type="match status" value="1"/>
</dbReference>
<dbReference type="AlphaFoldDB" id="A4CLL2"/>
<dbReference type="PANTHER" id="PTHR38478:SF1">
    <property type="entry name" value="ZINC DEPENDENT METALLOPROTEASE DOMAIN LIPOPROTEIN"/>
    <property type="match status" value="1"/>
</dbReference>